<evidence type="ECO:0000256" key="2">
    <source>
        <dbReference type="ARBA" id="ARBA00022801"/>
    </source>
</evidence>
<comment type="caution">
    <text evidence="3">The sequence shown here is derived from an EMBL/GenBank/DDBJ whole genome shotgun (WGS) entry which is preliminary data.</text>
</comment>
<reference evidence="3 4" key="1">
    <citation type="submission" date="2023-04" db="EMBL/GenBank/DDBJ databases">
        <title>A novel bacteria isolated from coastal sediment.</title>
        <authorList>
            <person name="Liu X.-J."/>
            <person name="Du Z.-J."/>
        </authorList>
    </citation>
    <scope>NUCLEOTIDE SEQUENCE [LARGE SCALE GENOMIC DNA]</scope>
    <source>
        <strain evidence="3 4">SDUM461004</strain>
    </source>
</reference>
<name>A0ABU1AF68_9BACT</name>
<organism evidence="3 4">
    <name type="scientific">Thalassobacterium sedimentorum</name>
    <dbReference type="NCBI Taxonomy" id="3041258"/>
    <lineage>
        <taxon>Bacteria</taxon>
        <taxon>Pseudomonadati</taxon>
        <taxon>Verrucomicrobiota</taxon>
        <taxon>Opitutia</taxon>
        <taxon>Puniceicoccales</taxon>
        <taxon>Coraliomargaritaceae</taxon>
        <taxon>Thalassobacterium</taxon>
    </lineage>
</organism>
<dbReference type="RefSeq" id="WP_308983940.1">
    <property type="nucleotide sequence ID" value="NZ_JARXIC010000004.1"/>
</dbReference>
<dbReference type="PANTHER" id="PTHR43037:SF5">
    <property type="entry name" value="FERULOYL ESTERASE"/>
    <property type="match status" value="1"/>
</dbReference>
<accession>A0ABU1AF68</accession>
<dbReference type="Proteomes" id="UP001243717">
    <property type="component" value="Unassembled WGS sequence"/>
</dbReference>
<evidence type="ECO:0008006" key="5">
    <source>
        <dbReference type="Google" id="ProtNLM"/>
    </source>
</evidence>
<proteinExistence type="predicted"/>
<dbReference type="Gene3D" id="3.40.50.1820">
    <property type="entry name" value="alpha/beta hydrolase"/>
    <property type="match status" value="1"/>
</dbReference>
<keyword evidence="1" id="KW-0732">Signal</keyword>
<protein>
    <recommendedName>
        <fullName evidence="5">Phospholipase/carboxylesterase/thioesterase domain-containing protein</fullName>
    </recommendedName>
</protein>
<keyword evidence="2" id="KW-0378">Hydrolase</keyword>
<sequence length="354" mass="38045">MAQFEEESAADDVIVIYANGSSGIASVSSWDAADPLGGSRGDADYLLAVVADIATIAPTRAKFAITGFSAGALMTYRMLCDHADLIAAAVPYGAYYNESVIEHSLWPMTVPLLHMHGADDPKVNPITGTGDADHLYHFGVLSEYMSAVALRNAGSLSFMPDFTKIQSELSGANVEVVNATSSYVLLEGIGHYWPRAYHGSGPNGSAAVLAFVNQFAGDTIDSTPYETWLMNFPELSGAAAFREADPDGDRLPNLLEMIMGLDPGHSDLGSARYPDTSVGDNKLRLSFPVDSQYQPSTEEATITFYGMGASRVEGPWTRLEAYESSEGRYVVEVTLLDDSSYFLKLTARDADESP</sequence>
<dbReference type="InterPro" id="IPR029058">
    <property type="entry name" value="AB_hydrolase_fold"/>
</dbReference>
<evidence type="ECO:0000256" key="1">
    <source>
        <dbReference type="ARBA" id="ARBA00022729"/>
    </source>
</evidence>
<keyword evidence="4" id="KW-1185">Reference proteome</keyword>
<gene>
    <name evidence="3" type="ORF">QEH59_03350</name>
</gene>
<dbReference type="InterPro" id="IPR050955">
    <property type="entry name" value="Plant_Biomass_Hydrol_Est"/>
</dbReference>
<dbReference type="EMBL" id="JARXIC010000004">
    <property type="protein sequence ID" value="MDQ8193445.1"/>
    <property type="molecule type" value="Genomic_DNA"/>
</dbReference>
<dbReference type="SUPFAM" id="SSF53474">
    <property type="entry name" value="alpha/beta-Hydrolases"/>
    <property type="match status" value="1"/>
</dbReference>
<evidence type="ECO:0000313" key="4">
    <source>
        <dbReference type="Proteomes" id="UP001243717"/>
    </source>
</evidence>
<evidence type="ECO:0000313" key="3">
    <source>
        <dbReference type="EMBL" id="MDQ8193445.1"/>
    </source>
</evidence>
<dbReference type="PANTHER" id="PTHR43037">
    <property type="entry name" value="UNNAMED PRODUCT-RELATED"/>
    <property type="match status" value="1"/>
</dbReference>